<dbReference type="PANTHER" id="PTHR43777">
    <property type="entry name" value="MOLYBDENUM COFACTOR CYTIDYLYLTRANSFERASE"/>
    <property type="match status" value="1"/>
</dbReference>
<gene>
    <name evidence="3" type="ORF">C7I55_22855</name>
</gene>
<evidence type="ECO:0000259" key="2">
    <source>
        <dbReference type="Pfam" id="PF12804"/>
    </source>
</evidence>
<sequence>MPGRPRPGRFRTVLQPTLDPGTYAVVLAAGAARRFGGGKLTAMLNGRPLVSWSVEKALQTRVELVTVVLGADAEAVAGALPSDVRLRVIVCPDWEEGLSRSLRCGVQTLPDHARALLLFLGDMPDVSSALADRMLRLVLDGAPAAMPVCDGQPAHPVAISAKLFPALRSLRGDQGARNVLRAASGAVEIATDERGSITDVDTEADLRSLA</sequence>
<name>A0A2P7QHB4_9SPHN</name>
<dbReference type="Proteomes" id="UP000241167">
    <property type="component" value="Unassembled WGS sequence"/>
</dbReference>
<dbReference type="CDD" id="cd04182">
    <property type="entry name" value="GT_2_like_f"/>
    <property type="match status" value="1"/>
</dbReference>
<evidence type="ECO:0000313" key="3">
    <source>
        <dbReference type="EMBL" id="PSJ37359.1"/>
    </source>
</evidence>
<accession>A0A2P7QHB4</accession>
<dbReference type="InterPro" id="IPR025877">
    <property type="entry name" value="MobA-like_NTP_Trfase"/>
</dbReference>
<keyword evidence="4" id="KW-1185">Reference proteome</keyword>
<dbReference type="InterPro" id="IPR029044">
    <property type="entry name" value="Nucleotide-diphossugar_trans"/>
</dbReference>
<dbReference type="Pfam" id="PF12804">
    <property type="entry name" value="NTP_transf_3"/>
    <property type="match status" value="1"/>
</dbReference>
<dbReference type="AlphaFoldDB" id="A0A2P7QHB4"/>
<dbReference type="SUPFAM" id="SSF53448">
    <property type="entry name" value="Nucleotide-diphospho-sugar transferases"/>
    <property type="match status" value="1"/>
</dbReference>
<evidence type="ECO:0000313" key="4">
    <source>
        <dbReference type="Proteomes" id="UP000241167"/>
    </source>
</evidence>
<comment type="caution">
    <text evidence="3">The sequence shown here is derived from an EMBL/GenBank/DDBJ whole genome shotgun (WGS) entry which is preliminary data.</text>
</comment>
<dbReference type="GO" id="GO:0016779">
    <property type="term" value="F:nucleotidyltransferase activity"/>
    <property type="evidence" value="ECO:0007669"/>
    <property type="project" value="UniProtKB-ARBA"/>
</dbReference>
<dbReference type="EMBL" id="PXYI01000009">
    <property type="protein sequence ID" value="PSJ37359.1"/>
    <property type="molecule type" value="Genomic_DNA"/>
</dbReference>
<keyword evidence="1" id="KW-0460">Magnesium</keyword>
<reference evidence="3 4" key="1">
    <citation type="submission" date="2018-03" db="EMBL/GenBank/DDBJ databases">
        <title>The draft genome of Sphingosinicella sp. GL-C-18.</title>
        <authorList>
            <person name="Liu L."/>
            <person name="Li L."/>
            <person name="Liang L."/>
            <person name="Zhang X."/>
            <person name="Wang T."/>
        </authorList>
    </citation>
    <scope>NUCLEOTIDE SEQUENCE [LARGE SCALE GENOMIC DNA]</scope>
    <source>
        <strain evidence="3 4">GL-C-18</strain>
    </source>
</reference>
<organism evidence="3 4">
    <name type="scientific">Allosphingosinicella deserti</name>
    <dbReference type="NCBI Taxonomy" id="2116704"/>
    <lineage>
        <taxon>Bacteria</taxon>
        <taxon>Pseudomonadati</taxon>
        <taxon>Pseudomonadota</taxon>
        <taxon>Alphaproteobacteria</taxon>
        <taxon>Sphingomonadales</taxon>
        <taxon>Sphingomonadaceae</taxon>
        <taxon>Allosphingosinicella</taxon>
    </lineage>
</organism>
<dbReference type="Gene3D" id="3.90.550.10">
    <property type="entry name" value="Spore Coat Polysaccharide Biosynthesis Protein SpsA, Chain A"/>
    <property type="match status" value="1"/>
</dbReference>
<feature type="domain" description="MobA-like NTP transferase" evidence="2">
    <location>
        <begin position="24"/>
        <end position="183"/>
    </location>
</feature>
<protein>
    <submittedName>
        <fullName evidence="3">Molybdopterin-guanine dinucleotide biosynthesis protein MobA</fullName>
    </submittedName>
</protein>
<dbReference type="PANTHER" id="PTHR43777:SF1">
    <property type="entry name" value="MOLYBDENUM COFACTOR CYTIDYLYLTRANSFERASE"/>
    <property type="match status" value="1"/>
</dbReference>
<proteinExistence type="predicted"/>
<evidence type="ECO:0000256" key="1">
    <source>
        <dbReference type="ARBA" id="ARBA00022842"/>
    </source>
</evidence>